<dbReference type="Pfam" id="PF01709">
    <property type="entry name" value="Transcrip_reg"/>
    <property type="match status" value="1"/>
</dbReference>
<comment type="similarity">
    <text evidence="1">Belongs to the TACO1 family.</text>
</comment>
<dbReference type="InterPro" id="IPR026564">
    <property type="entry name" value="Transcrip_reg_TACO1-like_dom3"/>
</dbReference>
<feature type="domain" description="TACO1/YebC-like N-terminal" evidence="7">
    <location>
        <begin position="5"/>
        <end position="76"/>
    </location>
</feature>
<reference evidence="8" key="1">
    <citation type="journal article" date="2014" name="Genome Biol. Evol.">
        <title>Pangenome evidence for extensive interdomain horizontal transfer affecting lineage core and shell genes in uncultured planktonic thaumarchaeota and euryarchaeota.</title>
        <authorList>
            <person name="Deschamps P."/>
            <person name="Zivanovic Y."/>
            <person name="Moreira D."/>
            <person name="Rodriguez-Valera F."/>
            <person name="Lopez-Garcia P."/>
        </authorList>
    </citation>
    <scope>NUCLEOTIDE SEQUENCE</scope>
</reference>
<dbReference type="HAMAP" id="MF_00693">
    <property type="entry name" value="Transcrip_reg_TACO1"/>
    <property type="match status" value="1"/>
</dbReference>
<keyword evidence="5" id="KW-0804">Transcription</keyword>
<dbReference type="FunFam" id="1.10.10.200:FF:000001">
    <property type="entry name" value="Probable transcriptional regulatory protein YebC"/>
    <property type="match status" value="1"/>
</dbReference>
<dbReference type="Gene3D" id="1.10.10.200">
    <property type="match status" value="1"/>
</dbReference>
<dbReference type="GO" id="GO:0003677">
    <property type="term" value="F:DNA binding"/>
    <property type="evidence" value="ECO:0007669"/>
    <property type="project" value="UniProtKB-KW"/>
</dbReference>
<sequence length="247" mass="26648">MAGHSKWANIRFRKAAQDARRGKLFTKLIREITVAARSGGDDPASNSRLRAAVDKALAANMTRDTVDRATKRGTGELEGVEYEEVRYEGYATGGTAVLVECTTDNRNRTVSEVRHVFSKYGGRLGTDGSVAYLFTKTGVFAFAPGTDEESVMEAAAAAGAEDVEIADDGSIEVTTLPPNFEAVSMAFEEAELQPELAEVLQRPSSDCPLSSDDAEWVIQLLGALEELDDVQDVFTNASFPEEMQPAA</sequence>
<dbReference type="PANTHER" id="PTHR12532:SF6">
    <property type="entry name" value="TRANSCRIPTIONAL REGULATORY PROTEIN YEBC-RELATED"/>
    <property type="match status" value="1"/>
</dbReference>
<feature type="domain" description="TACO1/YebC-like second and third" evidence="6">
    <location>
        <begin position="82"/>
        <end position="237"/>
    </location>
</feature>
<protein>
    <recommendedName>
        <fullName evidence="9">Transcriptional regulatory protein</fullName>
    </recommendedName>
</protein>
<organism evidence="8">
    <name type="scientific">uncultured marine group II/III euryarchaeote KM3_86_F07</name>
    <dbReference type="NCBI Taxonomy" id="1456529"/>
    <lineage>
        <taxon>Archaea</taxon>
        <taxon>Methanobacteriati</taxon>
        <taxon>Methanobacteriota</taxon>
        <taxon>environmental samples</taxon>
    </lineage>
</organism>
<dbReference type="NCBIfam" id="NF001030">
    <property type="entry name" value="PRK00110.1"/>
    <property type="match status" value="1"/>
</dbReference>
<evidence type="ECO:0000256" key="1">
    <source>
        <dbReference type="ARBA" id="ARBA00008724"/>
    </source>
</evidence>
<evidence type="ECO:0000259" key="6">
    <source>
        <dbReference type="Pfam" id="PF01709"/>
    </source>
</evidence>
<proteinExistence type="inferred from homology"/>
<dbReference type="NCBIfam" id="TIGR01033">
    <property type="entry name" value="YebC/PmpR family DNA-binding transcriptional regulator"/>
    <property type="match status" value="1"/>
</dbReference>
<dbReference type="InterPro" id="IPR049083">
    <property type="entry name" value="TACO1_YebC_N"/>
</dbReference>
<evidence type="ECO:0000259" key="7">
    <source>
        <dbReference type="Pfam" id="PF20772"/>
    </source>
</evidence>
<dbReference type="InterPro" id="IPR002876">
    <property type="entry name" value="Transcrip_reg_TACO1-like"/>
</dbReference>
<dbReference type="Gene3D" id="3.30.70.980">
    <property type="match status" value="2"/>
</dbReference>
<dbReference type="GO" id="GO:0005829">
    <property type="term" value="C:cytosol"/>
    <property type="evidence" value="ECO:0007669"/>
    <property type="project" value="TreeGrafter"/>
</dbReference>
<keyword evidence="2" id="KW-0963">Cytoplasm</keyword>
<dbReference type="NCBIfam" id="NF009044">
    <property type="entry name" value="PRK12378.1"/>
    <property type="match status" value="1"/>
</dbReference>
<evidence type="ECO:0000256" key="5">
    <source>
        <dbReference type="ARBA" id="ARBA00023163"/>
    </source>
</evidence>
<dbReference type="InterPro" id="IPR029072">
    <property type="entry name" value="YebC-like"/>
</dbReference>
<dbReference type="SUPFAM" id="SSF75625">
    <property type="entry name" value="YebC-like"/>
    <property type="match status" value="1"/>
</dbReference>
<dbReference type="EMBL" id="KF901135">
    <property type="protein sequence ID" value="AIF19329.1"/>
    <property type="molecule type" value="Genomic_DNA"/>
</dbReference>
<evidence type="ECO:0008006" key="9">
    <source>
        <dbReference type="Google" id="ProtNLM"/>
    </source>
</evidence>
<evidence type="ECO:0000256" key="4">
    <source>
        <dbReference type="ARBA" id="ARBA00023125"/>
    </source>
</evidence>
<keyword evidence="4" id="KW-0238">DNA-binding</keyword>
<accession>A0A075HU92</accession>
<evidence type="ECO:0000256" key="2">
    <source>
        <dbReference type="ARBA" id="ARBA00022490"/>
    </source>
</evidence>
<evidence type="ECO:0000313" key="8">
    <source>
        <dbReference type="EMBL" id="AIF19329.1"/>
    </source>
</evidence>
<dbReference type="AlphaFoldDB" id="A0A075HU92"/>
<dbReference type="InterPro" id="IPR017856">
    <property type="entry name" value="Integrase-like_N"/>
</dbReference>
<dbReference type="PANTHER" id="PTHR12532">
    <property type="entry name" value="TRANSLATIONAL ACTIVATOR OF CYTOCHROME C OXIDASE 1"/>
    <property type="match status" value="1"/>
</dbReference>
<name>A0A075HU92_9EURY</name>
<dbReference type="InterPro" id="IPR048300">
    <property type="entry name" value="TACO1_YebC-like_2nd/3rd_dom"/>
</dbReference>
<keyword evidence="3" id="KW-0805">Transcription regulation</keyword>
<dbReference type="Pfam" id="PF20772">
    <property type="entry name" value="TACO1_YebC_N"/>
    <property type="match status" value="1"/>
</dbReference>
<evidence type="ECO:0000256" key="3">
    <source>
        <dbReference type="ARBA" id="ARBA00023015"/>
    </source>
</evidence>